<protein>
    <submittedName>
        <fullName evidence="1">Uncharacterized protein</fullName>
    </submittedName>
</protein>
<gene>
    <name evidence="1" type="ORF">SAMN05216231_0229</name>
</gene>
<accession>A0A1H0XV31</accession>
<keyword evidence="2" id="KW-1185">Reference proteome</keyword>
<dbReference type="EMBL" id="FNKD01000001">
    <property type="protein sequence ID" value="SDQ06743.1"/>
    <property type="molecule type" value="Genomic_DNA"/>
</dbReference>
<organism evidence="1 2">
    <name type="scientific">Virgibacillus salinus</name>
    <dbReference type="NCBI Taxonomy" id="553311"/>
    <lineage>
        <taxon>Bacteria</taxon>
        <taxon>Bacillati</taxon>
        <taxon>Bacillota</taxon>
        <taxon>Bacilli</taxon>
        <taxon>Bacillales</taxon>
        <taxon>Bacillaceae</taxon>
        <taxon>Virgibacillus</taxon>
    </lineage>
</organism>
<dbReference type="AlphaFoldDB" id="A0A1H0XV31"/>
<name>A0A1H0XV31_9BACI</name>
<reference evidence="1 2" key="1">
    <citation type="submission" date="2016-10" db="EMBL/GenBank/DDBJ databases">
        <authorList>
            <person name="de Groot N.N."/>
        </authorList>
    </citation>
    <scope>NUCLEOTIDE SEQUENCE [LARGE SCALE GENOMIC DNA]</scope>
    <source>
        <strain evidence="1 2">CGMCC 1.10449</strain>
    </source>
</reference>
<evidence type="ECO:0000313" key="2">
    <source>
        <dbReference type="Proteomes" id="UP000199444"/>
    </source>
</evidence>
<proteinExistence type="predicted"/>
<dbReference type="RefSeq" id="WP_092491131.1">
    <property type="nucleotide sequence ID" value="NZ_FNKD01000001.1"/>
</dbReference>
<evidence type="ECO:0000313" key="1">
    <source>
        <dbReference type="EMBL" id="SDQ06743.1"/>
    </source>
</evidence>
<dbReference type="Proteomes" id="UP000199444">
    <property type="component" value="Unassembled WGS sequence"/>
</dbReference>
<sequence>MNQEKNTVSFSRLEIRKQQRMLSYKEFEDWGIIDKKRDVKDIKENEYLRFVSQYKFRNPSNLYSFWIEGQPLGVTPIISEEKFHIIGWSLMNNDYLEHPFALANEMDGNYQKFLTAINVSPLGDMVPADIIMARCGLLVTVLPELVEGYELPEEEEEEQPSYFLHDVCSIMELADHRLNRVSDTVSTNGRWNLYESNYKRVT</sequence>
<dbReference type="STRING" id="553311.SAMN05216231_0229"/>